<feature type="region of interest" description="Disordered" evidence="2">
    <location>
        <begin position="114"/>
        <end position="169"/>
    </location>
</feature>
<organism evidence="4 5">
    <name type="scientific">Quercus rubra</name>
    <name type="common">Northern red oak</name>
    <name type="synonym">Quercus borealis</name>
    <dbReference type="NCBI Taxonomy" id="3512"/>
    <lineage>
        <taxon>Eukaryota</taxon>
        <taxon>Viridiplantae</taxon>
        <taxon>Streptophyta</taxon>
        <taxon>Embryophyta</taxon>
        <taxon>Tracheophyta</taxon>
        <taxon>Spermatophyta</taxon>
        <taxon>Magnoliopsida</taxon>
        <taxon>eudicotyledons</taxon>
        <taxon>Gunneridae</taxon>
        <taxon>Pentapetalae</taxon>
        <taxon>rosids</taxon>
        <taxon>fabids</taxon>
        <taxon>Fagales</taxon>
        <taxon>Fagaceae</taxon>
        <taxon>Quercus</taxon>
    </lineage>
</organism>
<evidence type="ECO:0000256" key="1">
    <source>
        <dbReference type="PROSITE-ProRule" id="PRU00047"/>
    </source>
</evidence>
<reference evidence="4 5" key="1">
    <citation type="journal article" date="2023" name="G3 (Bethesda)">
        <title>A haplotype-resolved chromosome-scale genome for Quercus rubra L. provides insights into the genetics of adaptive traits for red oak species.</title>
        <authorList>
            <person name="Kapoor B."/>
            <person name="Jenkins J."/>
            <person name="Schmutz J."/>
            <person name="Zhebentyayeva T."/>
            <person name="Kuelheim C."/>
            <person name="Coggeshall M."/>
            <person name="Heim C."/>
            <person name="Lasky J.R."/>
            <person name="Leites L."/>
            <person name="Islam-Faridi N."/>
            <person name="Romero-Severson J."/>
            <person name="DeLeo V.L."/>
            <person name="Lucas S.M."/>
            <person name="Lazic D."/>
            <person name="Gailing O."/>
            <person name="Carlson J."/>
            <person name="Staton M."/>
        </authorList>
    </citation>
    <scope>NUCLEOTIDE SEQUENCE [LARGE SCALE GENOMIC DNA]</scope>
    <source>
        <strain evidence="4">Pseudo-F2</strain>
    </source>
</reference>
<dbReference type="Gene3D" id="2.40.70.10">
    <property type="entry name" value="Acid Proteases"/>
    <property type="match status" value="1"/>
</dbReference>
<dbReference type="InterPro" id="IPR043502">
    <property type="entry name" value="DNA/RNA_pol_sf"/>
</dbReference>
<keyword evidence="5" id="KW-1185">Reference proteome</keyword>
<feature type="domain" description="CCHC-type" evidence="3">
    <location>
        <begin position="528"/>
        <end position="543"/>
    </location>
</feature>
<proteinExistence type="predicted"/>
<dbReference type="GO" id="GO:0003676">
    <property type="term" value="F:nucleic acid binding"/>
    <property type="evidence" value="ECO:0007669"/>
    <property type="project" value="InterPro"/>
</dbReference>
<evidence type="ECO:0000259" key="3">
    <source>
        <dbReference type="PROSITE" id="PS50158"/>
    </source>
</evidence>
<keyword evidence="1" id="KW-0862">Zinc</keyword>
<evidence type="ECO:0000313" key="4">
    <source>
        <dbReference type="EMBL" id="KAK4562833.1"/>
    </source>
</evidence>
<dbReference type="InterPro" id="IPR036875">
    <property type="entry name" value="Znf_CCHC_sf"/>
</dbReference>
<dbReference type="SUPFAM" id="SSF57756">
    <property type="entry name" value="Retrovirus zinc finger-like domains"/>
    <property type="match status" value="1"/>
</dbReference>
<name>A0AAN7I7C2_QUERU</name>
<dbReference type="PROSITE" id="PS50158">
    <property type="entry name" value="ZF_CCHC"/>
    <property type="match status" value="1"/>
</dbReference>
<accession>A0AAN7I7C2</accession>
<gene>
    <name evidence="4" type="ORF">RGQ29_005354</name>
</gene>
<dbReference type="PANTHER" id="PTHR48435:SF1">
    <property type="entry name" value="POLYPROTEIN"/>
    <property type="match status" value="1"/>
</dbReference>
<dbReference type="SMART" id="SM00343">
    <property type="entry name" value="ZnF_C2HC"/>
    <property type="match status" value="1"/>
</dbReference>
<dbReference type="InterPro" id="IPR021109">
    <property type="entry name" value="Peptidase_aspartic_dom_sf"/>
</dbReference>
<keyword evidence="1" id="KW-0863">Zinc-finger</keyword>
<dbReference type="Proteomes" id="UP001324115">
    <property type="component" value="Unassembled WGS sequence"/>
</dbReference>
<comment type="caution">
    <text evidence="4">The sequence shown here is derived from an EMBL/GenBank/DDBJ whole genome shotgun (WGS) entry which is preliminary data.</text>
</comment>
<dbReference type="SUPFAM" id="SSF50630">
    <property type="entry name" value="Acid proteases"/>
    <property type="match status" value="1"/>
</dbReference>
<evidence type="ECO:0000256" key="2">
    <source>
        <dbReference type="SAM" id="MobiDB-lite"/>
    </source>
</evidence>
<dbReference type="PANTHER" id="PTHR48435">
    <property type="entry name" value="POLYPROTEIN"/>
    <property type="match status" value="1"/>
</dbReference>
<dbReference type="AlphaFoldDB" id="A0AAN7I7C2"/>
<dbReference type="Gene3D" id="4.10.60.10">
    <property type="entry name" value="Zinc finger, CCHC-type"/>
    <property type="match status" value="1"/>
</dbReference>
<dbReference type="Gene3D" id="3.10.10.10">
    <property type="entry name" value="HIV Type 1 Reverse Transcriptase, subunit A, domain 1"/>
    <property type="match status" value="1"/>
</dbReference>
<keyword evidence="1" id="KW-0479">Metal-binding</keyword>
<dbReference type="Pfam" id="PF00098">
    <property type="entry name" value="zf-CCHC"/>
    <property type="match status" value="1"/>
</dbReference>
<dbReference type="EMBL" id="JAXUIC010000011">
    <property type="protein sequence ID" value="KAK4562833.1"/>
    <property type="molecule type" value="Genomic_DNA"/>
</dbReference>
<dbReference type="InterPro" id="IPR001878">
    <property type="entry name" value="Znf_CCHC"/>
</dbReference>
<protein>
    <recommendedName>
        <fullName evidence="3">CCHC-type domain-containing protein</fullName>
    </recommendedName>
</protein>
<evidence type="ECO:0000313" key="5">
    <source>
        <dbReference type="Proteomes" id="UP001324115"/>
    </source>
</evidence>
<sequence length="849" mass="97221">MAEAVNHTFSSSNTLIKDLKEKIKAIKKELETIASTVKDLSVSFPLIGQKEKEKKQLLLQLQSMQGSQKEAAQALPMHVQMPYQPRQLLYKDLTIPLTSPFSPTSQNLQPLVVTHPSHNPFRPSGILPSITRPAPPQPKSQVKPQNDSPFMKEDNEPDPTIGASSRPPDMNMLNVDPDPPNPISSFLKTLTLNDPREPFVLPVIEDSDLDLSDLGLEEVFMTNNEPKVEEEDDIHPPSPPPPIFPLPPLIPDYQTRLAYSPTTDSKHLFTLDNAPPSRWHDEIFNMYSWCIAELQAPNATVSQIIAKFVARITGRLREWWINLGEYRQRQAAQSNTLEDFFTIVHNEFLGSAAHYTEVAREEFLLMKCCSFERKDLEKHFDRMSRRYYSFNGMDDVNAKHTFLNSLPEPLGDETLRMMNLQRITLQQASLGEIYQHVLIALEKLCNQRKFLLEIDKVHSKLKDSCRRKDLQIKCYEKNCTCPQKKRYHFKKYFGKKGRYVGKRKTTFRKKKWKFLRRKQFKGKTSKTCFVCKRPGHFAKNCPQKEKVAKLLEQAQIHAEDIHFSDVKSLFSLDDEYSPQALAVVAYSTSEEDSDPDSEYDSDPVIQTIYTSQPIIAPLTNPTPIVQVHLLLDSYSRPIPVIALFDTGAAATILHPRILPQEFWLPHHQMFRAANGETFLITLKSKPILIRIFPTLTIKHQVLGSPLIGRDLLIGFDLLHQIPSLRWSSKGLMHKQHLFTWTQVPHLFTMDPFDSLKLQIISDCCASSHSEFLLKNPNPLWKNPKFFIDLPFKKNEDVNPTKASHRGMNPEHLALATQELSTLLSEGLIEPTTSPWACEAFYVNKHAEKI</sequence>
<feature type="compositionally biased region" description="Polar residues" evidence="2">
    <location>
        <begin position="139"/>
        <end position="148"/>
    </location>
</feature>
<dbReference type="InterPro" id="IPR053098">
    <property type="entry name" value="Petuviruses_polyprotein"/>
</dbReference>
<dbReference type="GO" id="GO:0008270">
    <property type="term" value="F:zinc ion binding"/>
    <property type="evidence" value="ECO:0007669"/>
    <property type="project" value="UniProtKB-KW"/>
</dbReference>
<dbReference type="SUPFAM" id="SSF56672">
    <property type="entry name" value="DNA/RNA polymerases"/>
    <property type="match status" value="1"/>
</dbReference>